<reference evidence="1 2" key="1">
    <citation type="journal article" date="2012" name="Genome Biol. Evol.">
        <title>Genome Sequence of the Mesophilic Thermotogales Bacterium Mesotoga prima MesG1.Ag.4.2 Reveals the Largest Thermotogales Genome To Date.</title>
        <authorList>
            <person name="Zhaxybayeva O."/>
            <person name="Swithers K.S."/>
            <person name="Foght J."/>
            <person name="Green A.G."/>
            <person name="Bruce D."/>
            <person name="Detter C."/>
            <person name="Han S."/>
            <person name="Teshima H."/>
            <person name="Han J."/>
            <person name="Woyke T."/>
            <person name="Pitluck S."/>
            <person name="Nolan M."/>
            <person name="Ivanova N."/>
            <person name="Pati A."/>
            <person name="Land M.L."/>
            <person name="Dlutek M."/>
            <person name="Doolittle W.F."/>
            <person name="Noll K.M."/>
            <person name="Nesbo C.L."/>
        </authorList>
    </citation>
    <scope>NUCLEOTIDE SEQUENCE [LARGE SCALE GENOMIC DNA]</scope>
    <source>
        <strain evidence="2">mesG1.Ag.4.2</strain>
    </source>
</reference>
<sequence length="71" mass="8260" precursor="true">MRLEVRRSSSYRSFNLFPLTSAFTKNLDAQRRNEEPVFIGGDAVPLTGKWFSSAYSGFMLLSEQRLSRPRW</sequence>
<evidence type="ECO:0000313" key="1">
    <source>
        <dbReference type="EMBL" id="AFK06967.1"/>
    </source>
</evidence>
<proteinExistence type="predicted"/>
<gene>
    <name evidence="1" type="ORF">Theba_1279</name>
</gene>
<dbReference type="HOGENOM" id="CLU_2735347_0_0_0"/>
<dbReference type="EMBL" id="CP003532">
    <property type="protein sequence ID" value="AFK06967.1"/>
    <property type="molecule type" value="Genomic_DNA"/>
</dbReference>
<evidence type="ECO:0000313" key="2">
    <source>
        <dbReference type="Proteomes" id="UP000002881"/>
    </source>
</evidence>
<accession>I2F4W4</accession>
<dbReference type="KEGG" id="mpg:Theba_1279"/>
<dbReference type="STRING" id="660470.Theba_1279"/>
<dbReference type="AlphaFoldDB" id="I2F4W4"/>
<name>I2F4W4_9BACT</name>
<keyword evidence="2" id="KW-1185">Reference proteome</keyword>
<protein>
    <submittedName>
        <fullName evidence="1">Uncharacterized protein</fullName>
    </submittedName>
</protein>
<dbReference type="Proteomes" id="UP000002881">
    <property type="component" value="Chromosome"/>
</dbReference>
<organism evidence="1 2">
    <name type="scientific">Mesotoga prima MesG1.Ag.4.2</name>
    <dbReference type="NCBI Taxonomy" id="660470"/>
    <lineage>
        <taxon>Bacteria</taxon>
        <taxon>Thermotogati</taxon>
        <taxon>Thermotogota</taxon>
        <taxon>Thermotogae</taxon>
        <taxon>Kosmotogales</taxon>
        <taxon>Kosmotogaceae</taxon>
        <taxon>Mesotoga</taxon>
    </lineage>
</organism>